<dbReference type="Pfam" id="PF10433">
    <property type="entry name" value="Beta-prop_RSE1_1st"/>
    <property type="match status" value="1"/>
</dbReference>
<dbReference type="OrthoDB" id="433457at2759"/>
<sequence length="1142" mass="124679">MPIPSGYYLSTLSPATSVVASLTAHLIDASTEDLVVVHVSSVAIYRRVKDRLQSLKTLSIHGHIHTARIYRPENRDTDILFILTDTCRVTFIAFDTPHFTHHVLAKGDFHDVVYRSPQHGLLLDINSSSTWATLHLSQRTLKFLPLTSDKLSNGDLVPGEAFNVPIEEARLIDLSFLPTPTQPIRSRAGKKRRRAGSAQPSPLSPSVLILWQNEQGGRHLSLYTLNVHSRELKKDRRFMHHVSKTSHKLIPIPEDGSILLSTEQGSLYAIKITDQGCNSSTTPSKKGPQNFNRADRKSNCVILAVGDAVPPTSLALLGEDTLFVGSHDADSCLVKLDSSLWKPLLADSTLKWGPLSIMDSLHNLASLSDMCFVNRGKDGSGDKQLVTCSGFGQYGSLRVLRAGIGMAEVVDMELPGIQRMWCLNNRTREEEVDDQSSKTPTRILLGFMSETRLISFSHGAEDKEVGDWSQAEQVSLPPLTGSCTTWLVAPLITASPASRYEISTKSPFLHVTAEEARVIAIGEEIGPPDSLSAQILDRWGNSVAVVHKGGSHLSLLQATEDTKRSTWALKEHGGYYFSQQVSCLDMGITDRVAVGLWNDFSVQILIIHPDGTMHPILQCDHPSLPRSVIMCSWDDDNGMKDQKAMPIDHTIISSTFLISALGDGQIYTREITMDEPSLGKPSIEVVGRNAAVLQSMEIVNPGGRTKVIFTAGAEWPRLIHPRGSLTRDTAGRPYSNIIRPSITLVHSQAPSQLAHAHILPLPITSASQAMAYASPEELGIGRMDALSQVQTRTLMLSELPGFKPATGLGKEHEGEEPRRIIHCGASMASLAILTLGRCPDESAVLSGTDSSIIHSRLILIDDGQEDFRVLDSVDFQRHEGGYSLAFGSFSSHTSRNYLIVGTAFDEVDREGICTRGRILVYEIIGSGMNDRRLRTVHAFVVPGAVLGLAITHNALEDESMKDGWASGLLMAGVADRLVGFRWHETEERLEVQSSLGGFTQVLSLSPSCSGDAIVSVGDMMWGSSIIRFDPLASPASLDNGRRGGLVKVAGHSETVWTTAMTMAHDTVVVLGDMEGNIRIKGQLSFMDTSGGILEQESRTEMEETRVPGLADKMDRLIPLSSYHLGQQINRIIPGKRGLDLVA</sequence>
<evidence type="ECO:0000313" key="8">
    <source>
        <dbReference type="Proteomes" id="UP000267251"/>
    </source>
</evidence>
<evidence type="ECO:0000313" key="7">
    <source>
        <dbReference type="EMBL" id="RKP15492.1"/>
    </source>
</evidence>
<dbReference type="InterPro" id="IPR004871">
    <property type="entry name" value="RSE1/DDB1/CPSF1_C"/>
</dbReference>
<evidence type="ECO:0000259" key="6">
    <source>
        <dbReference type="Pfam" id="PF23726"/>
    </source>
</evidence>
<evidence type="ECO:0000256" key="2">
    <source>
        <dbReference type="ARBA" id="ARBA00023242"/>
    </source>
</evidence>
<dbReference type="GO" id="GO:0005634">
    <property type="term" value="C:nucleus"/>
    <property type="evidence" value="ECO:0007669"/>
    <property type="project" value="UniProtKB-SubCell"/>
</dbReference>
<evidence type="ECO:0000259" key="5">
    <source>
        <dbReference type="Pfam" id="PF10433"/>
    </source>
</evidence>
<dbReference type="GO" id="GO:0003676">
    <property type="term" value="F:nucleic acid binding"/>
    <property type="evidence" value="ECO:0007669"/>
    <property type="project" value="InterPro"/>
</dbReference>
<dbReference type="InterPro" id="IPR050358">
    <property type="entry name" value="RSE1/DDB1/CFT1"/>
</dbReference>
<accession>A0A4P9Y9K6</accession>
<dbReference type="InterPro" id="IPR018846">
    <property type="entry name" value="Beta-prop_RSE1/DDB1/CPSF1_1st"/>
</dbReference>
<keyword evidence="2" id="KW-0539">Nucleus</keyword>
<comment type="subcellular location">
    <subcellularLocation>
        <location evidence="1">Nucleus</location>
    </subcellularLocation>
</comment>
<gene>
    <name evidence="7" type="ORF">BJ684DRAFT_14280</name>
</gene>
<feature type="domain" description="RSE1/DDB1/CPSF1 second beta-propeller" evidence="6">
    <location>
        <begin position="407"/>
        <end position="694"/>
    </location>
</feature>
<evidence type="ECO:0000256" key="3">
    <source>
        <dbReference type="SAM" id="MobiDB-lite"/>
    </source>
</evidence>
<reference evidence="8" key="1">
    <citation type="journal article" date="2018" name="Nat. Microbiol.">
        <title>Leveraging single-cell genomics to expand the fungal tree of life.</title>
        <authorList>
            <person name="Ahrendt S.R."/>
            <person name="Quandt C.A."/>
            <person name="Ciobanu D."/>
            <person name="Clum A."/>
            <person name="Salamov A."/>
            <person name="Andreopoulos B."/>
            <person name="Cheng J.F."/>
            <person name="Woyke T."/>
            <person name="Pelin A."/>
            <person name="Henrissat B."/>
            <person name="Reynolds N.K."/>
            <person name="Benny G.L."/>
            <person name="Smith M.E."/>
            <person name="James T.Y."/>
            <person name="Grigoriev I.V."/>
        </authorList>
    </citation>
    <scope>NUCLEOTIDE SEQUENCE [LARGE SCALE GENOMIC DNA]</scope>
</reference>
<feature type="region of interest" description="Disordered" evidence="3">
    <location>
        <begin position="182"/>
        <end position="202"/>
    </location>
</feature>
<evidence type="ECO:0000256" key="1">
    <source>
        <dbReference type="ARBA" id="ARBA00004123"/>
    </source>
</evidence>
<dbReference type="InterPro" id="IPR015943">
    <property type="entry name" value="WD40/YVTN_repeat-like_dom_sf"/>
</dbReference>
<dbReference type="Pfam" id="PF03178">
    <property type="entry name" value="CPSF_A"/>
    <property type="match status" value="1"/>
</dbReference>
<dbReference type="PANTHER" id="PTHR10644">
    <property type="entry name" value="DNA REPAIR/RNA PROCESSING CPSF FAMILY"/>
    <property type="match status" value="1"/>
</dbReference>
<organism evidence="7 8">
    <name type="scientific">Piptocephalis cylindrospora</name>
    <dbReference type="NCBI Taxonomy" id="1907219"/>
    <lineage>
        <taxon>Eukaryota</taxon>
        <taxon>Fungi</taxon>
        <taxon>Fungi incertae sedis</taxon>
        <taxon>Zoopagomycota</taxon>
        <taxon>Zoopagomycotina</taxon>
        <taxon>Zoopagomycetes</taxon>
        <taxon>Zoopagales</taxon>
        <taxon>Piptocephalidaceae</taxon>
        <taxon>Piptocephalis</taxon>
    </lineage>
</organism>
<dbReference type="AlphaFoldDB" id="A0A4P9Y9K6"/>
<proteinExistence type="predicted"/>
<feature type="domain" description="RSE1/DDB1/CPSF1 first beta-propeller" evidence="5">
    <location>
        <begin position="17"/>
        <end position="283"/>
    </location>
</feature>
<name>A0A4P9Y9K6_9FUNG</name>
<dbReference type="EMBL" id="KZ987729">
    <property type="protein sequence ID" value="RKP15492.1"/>
    <property type="molecule type" value="Genomic_DNA"/>
</dbReference>
<dbReference type="Proteomes" id="UP000267251">
    <property type="component" value="Unassembled WGS sequence"/>
</dbReference>
<dbReference type="Pfam" id="PF23726">
    <property type="entry name" value="Beta-prop_RSE1_2nd"/>
    <property type="match status" value="1"/>
</dbReference>
<dbReference type="InterPro" id="IPR058543">
    <property type="entry name" value="Beta-prop_RSE1/DDB1/CPSF1_2nd"/>
</dbReference>
<keyword evidence="8" id="KW-1185">Reference proteome</keyword>
<evidence type="ECO:0000259" key="4">
    <source>
        <dbReference type="Pfam" id="PF03178"/>
    </source>
</evidence>
<dbReference type="Gene3D" id="2.130.10.10">
    <property type="entry name" value="YVTN repeat-like/Quinoprotein amine dehydrogenase"/>
    <property type="match status" value="4"/>
</dbReference>
<protein>
    <submittedName>
        <fullName evidence="7">CPSF A subunit region-domain-containing protein</fullName>
    </submittedName>
</protein>
<feature type="domain" description="RSE1/DDB1/CPSF1 C-terminal" evidence="4">
    <location>
        <begin position="857"/>
        <end position="1131"/>
    </location>
</feature>